<reference evidence="1 2" key="1">
    <citation type="journal article" date="2019" name="Int. J. Syst. Evol. Microbiol.">
        <title>The Global Catalogue of Microorganisms (GCM) 10K type strain sequencing project: providing services to taxonomists for standard genome sequencing and annotation.</title>
        <authorList>
            <consortium name="The Broad Institute Genomics Platform"/>
            <consortium name="The Broad Institute Genome Sequencing Center for Infectious Disease"/>
            <person name="Wu L."/>
            <person name="Ma J."/>
        </authorList>
    </citation>
    <scope>NUCLEOTIDE SEQUENCE [LARGE SCALE GENOMIC DNA]</scope>
    <source>
        <strain evidence="1 2">JCM 12774</strain>
    </source>
</reference>
<comment type="caution">
    <text evidence="1">The sequence shown here is derived from an EMBL/GenBank/DDBJ whole genome shotgun (WGS) entry which is preliminary data.</text>
</comment>
<dbReference type="EMBL" id="BAAACX010000009">
    <property type="protein sequence ID" value="GAA0392133.1"/>
    <property type="molecule type" value="Genomic_DNA"/>
</dbReference>
<protein>
    <submittedName>
        <fullName evidence="1">Uncharacterized protein</fullName>
    </submittedName>
</protein>
<evidence type="ECO:0000313" key="2">
    <source>
        <dbReference type="Proteomes" id="UP001500340"/>
    </source>
</evidence>
<proteinExistence type="predicted"/>
<dbReference type="Proteomes" id="UP001500340">
    <property type="component" value="Unassembled WGS sequence"/>
</dbReference>
<keyword evidence="2" id="KW-1185">Reference proteome</keyword>
<evidence type="ECO:0000313" key="1">
    <source>
        <dbReference type="EMBL" id="GAA0392133.1"/>
    </source>
</evidence>
<gene>
    <name evidence="1" type="ORF">GCM10008933_23760</name>
</gene>
<name>A0ABN0YDP8_9BACL</name>
<organism evidence="1 2">
    <name type="scientific">Paenibacillus motobuensis</name>
    <dbReference type="NCBI Taxonomy" id="295324"/>
    <lineage>
        <taxon>Bacteria</taxon>
        <taxon>Bacillati</taxon>
        <taxon>Bacillota</taxon>
        <taxon>Bacilli</taxon>
        <taxon>Bacillales</taxon>
        <taxon>Paenibacillaceae</taxon>
        <taxon>Paenibacillus</taxon>
    </lineage>
</organism>
<dbReference type="Gene3D" id="3.90.960.10">
    <property type="entry name" value="YbaK/aminoacyl-tRNA synthetase-associated domain"/>
    <property type="match status" value="1"/>
</dbReference>
<dbReference type="SUPFAM" id="SSF55826">
    <property type="entry name" value="YbaK/ProRS associated domain"/>
    <property type="match status" value="1"/>
</dbReference>
<sequence length="39" mass="4308">MIASGTNRVNEKTIRAYLGEKLEKADANFVLEYTGYAIG</sequence>
<dbReference type="InterPro" id="IPR036754">
    <property type="entry name" value="YbaK/aa-tRNA-synt-asso_dom_sf"/>
</dbReference>
<accession>A0ABN0YDP8</accession>